<evidence type="ECO:0000256" key="1">
    <source>
        <dbReference type="SAM" id="MobiDB-lite"/>
    </source>
</evidence>
<feature type="compositionally biased region" description="Basic and acidic residues" evidence="1">
    <location>
        <begin position="52"/>
        <end position="72"/>
    </location>
</feature>
<comment type="caution">
    <text evidence="2">The sequence shown here is derived from an EMBL/GenBank/DDBJ whole genome shotgun (WGS) entry which is preliminary data.</text>
</comment>
<sequence>MDPKASENPADRGPEKLKITSRANNSVILHYLLVSTKVQVECQKGQGQGHSDTGKTGHRQERRWGHRYDSQPRGQVKYDHQVGTLSPQLVKAVSSYAGRAGSMNEMVLFYTTQLTLERSEGAKRRHRLLKSVAHERSECDKHSAKKDYFSHR</sequence>
<dbReference type="EMBL" id="NNAY01000996">
    <property type="protein sequence ID" value="OXU25567.1"/>
    <property type="molecule type" value="Genomic_DNA"/>
</dbReference>
<dbReference type="AlphaFoldDB" id="A0A232F5F6"/>
<reference evidence="2 3" key="1">
    <citation type="journal article" date="2017" name="Curr. Biol.">
        <title>The Evolution of Venom by Co-option of Single-Copy Genes.</title>
        <authorList>
            <person name="Martinson E.O."/>
            <person name="Mrinalini"/>
            <person name="Kelkar Y.D."/>
            <person name="Chang C.H."/>
            <person name="Werren J.H."/>
        </authorList>
    </citation>
    <scope>NUCLEOTIDE SEQUENCE [LARGE SCALE GENOMIC DNA]</scope>
    <source>
        <strain evidence="2 3">Alberta</strain>
        <tissue evidence="2">Whole body</tissue>
    </source>
</reference>
<keyword evidence="3" id="KW-1185">Reference proteome</keyword>
<dbReference type="Proteomes" id="UP000215335">
    <property type="component" value="Unassembled WGS sequence"/>
</dbReference>
<gene>
    <name evidence="2" type="ORF">TSAR_015238</name>
</gene>
<name>A0A232F5F6_9HYME</name>
<evidence type="ECO:0000313" key="3">
    <source>
        <dbReference type="Proteomes" id="UP000215335"/>
    </source>
</evidence>
<evidence type="ECO:0000313" key="2">
    <source>
        <dbReference type="EMBL" id="OXU25567.1"/>
    </source>
</evidence>
<proteinExistence type="predicted"/>
<organism evidence="2 3">
    <name type="scientific">Trichomalopsis sarcophagae</name>
    <dbReference type="NCBI Taxonomy" id="543379"/>
    <lineage>
        <taxon>Eukaryota</taxon>
        <taxon>Metazoa</taxon>
        <taxon>Ecdysozoa</taxon>
        <taxon>Arthropoda</taxon>
        <taxon>Hexapoda</taxon>
        <taxon>Insecta</taxon>
        <taxon>Pterygota</taxon>
        <taxon>Neoptera</taxon>
        <taxon>Endopterygota</taxon>
        <taxon>Hymenoptera</taxon>
        <taxon>Apocrita</taxon>
        <taxon>Proctotrupomorpha</taxon>
        <taxon>Chalcidoidea</taxon>
        <taxon>Pteromalidae</taxon>
        <taxon>Pteromalinae</taxon>
        <taxon>Trichomalopsis</taxon>
    </lineage>
</organism>
<protein>
    <submittedName>
        <fullName evidence="2">Uncharacterized protein</fullName>
    </submittedName>
</protein>
<accession>A0A232F5F6</accession>
<feature type="region of interest" description="Disordered" evidence="1">
    <location>
        <begin position="133"/>
        <end position="152"/>
    </location>
</feature>
<feature type="region of interest" description="Disordered" evidence="1">
    <location>
        <begin position="43"/>
        <end position="72"/>
    </location>
</feature>